<sequence length="130" mass="14916">MNERFGKDNVIALATMENNVPSVRYVNAYYENKVFYIITYETSNKMKQIKKNLEVGIAGEWFSAHGTGMNLGYFCKKENTEIAKKLRAVFSSWIDNGHNDFSDKNTCILCILLTDGILFSNGSRYDVDFR</sequence>
<dbReference type="EMBL" id="AP019695">
    <property type="protein sequence ID" value="BBK21940.1"/>
    <property type="molecule type" value="Genomic_DNA"/>
</dbReference>
<dbReference type="Gene3D" id="2.30.110.10">
    <property type="entry name" value="Electron Transport, Fmn-binding Protein, Chain A"/>
    <property type="match status" value="1"/>
</dbReference>
<reference evidence="2" key="1">
    <citation type="submission" date="2019-05" db="EMBL/GenBank/DDBJ databases">
        <title>Complete genome sequencing of Absiella argi strain JCM 30884.</title>
        <authorList>
            <person name="Sakamoto M."/>
            <person name="Murakami T."/>
            <person name="Mori H."/>
        </authorList>
    </citation>
    <scope>NUCLEOTIDE SEQUENCE [LARGE SCALE GENOMIC DNA]</scope>
    <source>
        <strain evidence="2">JCM 30884</strain>
    </source>
</reference>
<evidence type="ECO:0000313" key="2">
    <source>
        <dbReference type="Proteomes" id="UP000464754"/>
    </source>
</evidence>
<protein>
    <submittedName>
        <fullName evidence="1">Uncharacterized protein</fullName>
    </submittedName>
</protein>
<dbReference type="RefSeq" id="WP_118361755.1">
    <property type="nucleotide sequence ID" value="NZ_AP019695.1"/>
</dbReference>
<dbReference type="AlphaFoldDB" id="A0A6N4TG31"/>
<evidence type="ECO:0000313" key="1">
    <source>
        <dbReference type="EMBL" id="BBK21940.1"/>
    </source>
</evidence>
<proteinExistence type="predicted"/>
<organism evidence="1 2">
    <name type="scientific">Amedibacterium intestinale</name>
    <dbReference type="NCBI Taxonomy" id="2583452"/>
    <lineage>
        <taxon>Bacteria</taxon>
        <taxon>Bacillati</taxon>
        <taxon>Bacillota</taxon>
        <taxon>Erysipelotrichia</taxon>
        <taxon>Erysipelotrichales</taxon>
        <taxon>Erysipelotrichaceae</taxon>
        <taxon>Amedibacterium</taxon>
    </lineage>
</organism>
<name>A0A6N4TG31_9FIRM</name>
<dbReference type="InterPro" id="IPR012349">
    <property type="entry name" value="Split_barrel_FMN-bd"/>
</dbReference>
<gene>
    <name evidence="1" type="ORF">Aargi30884_08430</name>
</gene>
<dbReference type="Proteomes" id="UP000464754">
    <property type="component" value="Chromosome"/>
</dbReference>
<accession>A0A6N4TG31</accession>
<keyword evidence="2" id="KW-1185">Reference proteome</keyword>
<dbReference type="SUPFAM" id="SSF50475">
    <property type="entry name" value="FMN-binding split barrel"/>
    <property type="match status" value="1"/>
</dbReference>
<dbReference type="KEGG" id="aarg:Aargi30884_08430"/>